<dbReference type="PANTHER" id="PTHR13140:SF845">
    <property type="entry name" value="MYOSIN-LIKE PROTEIN"/>
    <property type="match status" value="1"/>
</dbReference>
<evidence type="ECO:0000256" key="1">
    <source>
        <dbReference type="ARBA" id="ARBA00022741"/>
    </source>
</evidence>
<sequence length="1388" mass="150066">MAQPGERVWIRHAEEVWEPAVVDSRQNDGAAVFLGVRTEEGEHRELEFASDEALTADVKMRNESGDQRIEDLILLPFLHEPAILHVLQERAKKGFIYTNVGAILLAVNPFKRLPELYSDATIASHRRVGAARDANPEDAAAPPPHAFAVADQAYRSMRRALLEGASAAADETPVADQAVLISGESGAGKTETTKFVMRYLAGLSVVMSSGDGGDAAPTMGIESQVLQTNPILEGFGNARTLRNDNSSRFGKWISLEFDGRGRLSTAHIRTYLLEKVRLVRQTEGERGFHVFYECIAYRDGGAQPWCATWPDGSPALGDALGGDSVCVNGSTCGVDGRHDGVLDVESLEERLEALKAFGVVGSLSTSVFETLAAVLHLGAVQFEATRHATEDAGSRASPATGGRLAAVGAALGVDVGHLETALTSRKVFAEGDYLDLRLSHEAAARARDALLKALYSALFDDLVDRCNVALEASGDAPKNGKAKGASIGLLDIFGFEVFAVNSFEQLLINYTNERLQQHFNDFVFETEQREYKAEGLYWDAVDFPNNDDVLALIEGRQQSGRGASLPPAGAGKPQRRASALPSNAQQASIGLLATIDDECLLVASRADGATSAAVTDDGDDASARSLAQRLRAAFSEAPRYSCDARQERSAKFAVSHYAGPVEYSVQGFIAKNMDALSPDCAKVLAESTKAFVVALEERRKASAGALGAATPKGAAARTWGGGAKKSGRSPVPGGGGGRRASSLATTTLAQRFRGSLGSLLFEIRATRPHFIRCLKPNDRNLPDLISAQRLVEQLRYCGVLEAVRVARAGYPVRLPHADFARRYRAAAARSQPAFFFEKPAVAEAASAFGSALSGGMSKMFGRVAEAADAADDDPKARAKNAAVALVGALAPEAALLREGDTVTPRVGRRQSMSLDDAATREARKRGVAIGRTKVFLRKGAFEALEVLLSRRLTASALAVQRAARRMTAMKRFAKQRVVATVLQAVVRLRIFRRRKAATRVSSLFKARGARVRFRAVARFARCMQRAQRGTAARKKLGWLREVKAARKLQRLARGGEARGAFHRLRSGVTTLQLFLRVMLAREAKRHEYRLRRDASLVLGDLRKAQDSMAAMEAKTSALQADARASLESTSADRRALDKQRKRVEAELRVQAEARAAHRAEIEAMSRERDAAVANLAAVRKRLEAERDAARHERDAALTALSAAIAASGDERDAAEAAARSSLERARADRERHQQELERLGSLRRTRRRAPQRARRRATTTAKERASPDVAAAVARTAGAEHAGGDRPAAAPYAAALAETLLKMERASGCLRALAAIDVAPFTPVQLREQLDAAYARLEDMQRRVDVGEPRTARRTPSRNTRNAPGNNSAWLGIMSCGFYRDDMSDNEA</sequence>
<evidence type="ECO:0000313" key="10">
    <source>
        <dbReference type="Proteomes" id="UP001363151"/>
    </source>
</evidence>
<gene>
    <name evidence="9" type="ORF">SO694_00088047</name>
</gene>
<comment type="caution">
    <text evidence="9">The sequence shown here is derived from an EMBL/GenBank/DDBJ whole genome shotgun (WGS) entry which is preliminary data.</text>
</comment>
<dbReference type="PROSITE" id="PS50096">
    <property type="entry name" value="IQ"/>
    <property type="match status" value="3"/>
</dbReference>
<feature type="region of interest" description="Disordered" evidence="7">
    <location>
        <begin position="1120"/>
        <end position="1139"/>
    </location>
</feature>
<feature type="region of interest" description="Disordered" evidence="7">
    <location>
        <begin position="1208"/>
        <end position="1269"/>
    </location>
</feature>
<keyword evidence="2 6" id="KW-0067">ATP-binding</keyword>
<dbReference type="Pfam" id="PF00063">
    <property type="entry name" value="Myosin_head"/>
    <property type="match status" value="2"/>
</dbReference>
<feature type="compositionally biased region" description="Polar residues" evidence="7">
    <location>
        <begin position="1357"/>
        <end position="1366"/>
    </location>
</feature>
<dbReference type="InterPro" id="IPR027417">
    <property type="entry name" value="P-loop_NTPase"/>
</dbReference>
<protein>
    <submittedName>
        <fullName evidence="9">Myosin-like protein</fullName>
    </submittedName>
</protein>
<accession>A0ABR1G445</accession>
<keyword evidence="10" id="KW-1185">Reference proteome</keyword>
<feature type="compositionally biased region" description="Basic residues" evidence="7">
    <location>
        <begin position="1241"/>
        <end position="1257"/>
    </location>
</feature>
<dbReference type="Gene3D" id="1.20.5.4820">
    <property type="match status" value="1"/>
</dbReference>
<comment type="similarity">
    <text evidence="6">Belongs to the TRAFAC class myosin-kinesin ATPase superfamily. Myosin family.</text>
</comment>
<evidence type="ECO:0000256" key="5">
    <source>
        <dbReference type="ARBA" id="ARBA00023203"/>
    </source>
</evidence>
<evidence type="ECO:0000256" key="7">
    <source>
        <dbReference type="SAM" id="MobiDB-lite"/>
    </source>
</evidence>
<organism evidence="9 10">
    <name type="scientific">Aureococcus anophagefferens</name>
    <name type="common">Harmful bloom alga</name>
    <dbReference type="NCBI Taxonomy" id="44056"/>
    <lineage>
        <taxon>Eukaryota</taxon>
        <taxon>Sar</taxon>
        <taxon>Stramenopiles</taxon>
        <taxon>Ochrophyta</taxon>
        <taxon>Pelagophyceae</taxon>
        <taxon>Pelagomonadales</taxon>
        <taxon>Pelagomonadaceae</taxon>
        <taxon>Aureococcus</taxon>
    </lineage>
</organism>
<feature type="compositionally biased region" description="Basic and acidic residues" evidence="7">
    <location>
        <begin position="1130"/>
        <end position="1139"/>
    </location>
</feature>
<dbReference type="Gene3D" id="1.20.58.530">
    <property type="match status" value="1"/>
</dbReference>
<proteinExistence type="inferred from homology"/>
<dbReference type="Gene3D" id="3.40.850.10">
    <property type="entry name" value="Kinesin motor domain"/>
    <property type="match status" value="2"/>
</dbReference>
<evidence type="ECO:0000313" key="9">
    <source>
        <dbReference type="EMBL" id="KAK7247708.1"/>
    </source>
</evidence>
<dbReference type="SUPFAM" id="SSF52540">
    <property type="entry name" value="P-loop containing nucleoside triphosphate hydrolases"/>
    <property type="match status" value="1"/>
</dbReference>
<evidence type="ECO:0000256" key="3">
    <source>
        <dbReference type="ARBA" id="ARBA00023123"/>
    </source>
</evidence>
<feature type="region of interest" description="Disordered" evidence="7">
    <location>
        <begin position="717"/>
        <end position="742"/>
    </location>
</feature>
<keyword evidence="1 6" id="KW-0547">Nucleotide-binding</keyword>
<dbReference type="InterPro" id="IPR001609">
    <property type="entry name" value="Myosin_head_motor_dom-like"/>
</dbReference>
<dbReference type="PROSITE" id="PS51456">
    <property type="entry name" value="MYOSIN_MOTOR"/>
    <property type="match status" value="1"/>
</dbReference>
<feature type="region of interest" description="Actin-binding" evidence="6">
    <location>
        <begin position="756"/>
        <end position="778"/>
    </location>
</feature>
<feature type="region of interest" description="Disordered" evidence="7">
    <location>
        <begin position="1345"/>
        <end position="1366"/>
    </location>
</feature>
<keyword evidence="5 6" id="KW-0009">Actin-binding</keyword>
<feature type="domain" description="Myosin motor" evidence="8">
    <location>
        <begin position="67"/>
        <end position="949"/>
    </location>
</feature>
<reference evidence="9 10" key="1">
    <citation type="submission" date="2024-03" db="EMBL/GenBank/DDBJ databases">
        <title>Aureococcus anophagefferens CCMP1851 and Kratosvirus quantuckense: Draft genome of a second virus-susceptible host strain in the model system.</title>
        <authorList>
            <person name="Chase E."/>
            <person name="Truchon A.R."/>
            <person name="Schepens W."/>
            <person name="Wilhelm S.W."/>
        </authorList>
    </citation>
    <scope>NUCLEOTIDE SEQUENCE [LARGE SCALE GENOMIC DNA]</scope>
    <source>
        <strain evidence="9 10">CCMP1851</strain>
    </source>
</reference>
<evidence type="ECO:0000256" key="6">
    <source>
        <dbReference type="PROSITE-ProRule" id="PRU00782"/>
    </source>
</evidence>
<dbReference type="PANTHER" id="PTHR13140">
    <property type="entry name" value="MYOSIN"/>
    <property type="match status" value="1"/>
</dbReference>
<evidence type="ECO:0000259" key="8">
    <source>
        <dbReference type="PROSITE" id="PS51456"/>
    </source>
</evidence>
<keyword evidence="4 6" id="KW-0505">Motor protein</keyword>
<keyword evidence="3 6" id="KW-0518">Myosin</keyword>
<dbReference type="EMBL" id="JBBJCI010000128">
    <property type="protein sequence ID" value="KAK7247708.1"/>
    <property type="molecule type" value="Genomic_DNA"/>
</dbReference>
<feature type="binding site" evidence="6">
    <location>
        <begin position="183"/>
        <end position="190"/>
    </location>
    <ligand>
        <name>ATP</name>
        <dbReference type="ChEBI" id="CHEBI:30616"/>
    </ligand>
</feature>
<dbReference type="Proteomes" id="UP001363151">
    <property type="component" value="Unassembled WGS sequence"/>
</dbReference>
<feature type="compositionally biased region" description="Basic and acidic residues" evidence="7">
    <location>
        <begin position="1221"/>
        <end position="1240"/>
    </location>
</feature>
<dbReference type="CDD" id="cd00124">
    <property type="entry name" value="MYSc"/>
    <property type="match status" value="1"/>
</dbReference>
<dbReference type="Gene3D" id="1.20.120.720">
    <property type="entry name" value="Myosin VI head, motor domain, U50 subdomain"/>
    <property type="match status" value="1"/>
</dbReference>
<evidence type="ECO:0000256" key="2">
    <source>
        <dbReference type="ARBA" id="ARBA00022840"/>
    </source>
</evidence>
<dbReference type="PRINTS" id="PR00193">
    <property type="entry name" value="MYOSINHEAVY"/>
</dbReference>
<dbReference type="InterPro" id="IPR036961">
    <property type="entry name" value="Kinesin_motor_dom_sf"/>
</dbReference>
<name>A0ABR1G445_AURAN</name>
<evidence type="ECO:0000256" key="4">
    <source>
        <dbReference type="ARBA" id="ARBA00023175"/>
    </source>
</evidence>
<dbReference type="SMART" id="SM00242">
    <property type="entry name" value="MYSc"/>
    <property type="match status" value="1"/>
</dbReference>